<accession>A0ABS4J1T4</accession>
<evidence type="ECO:0000313" key="3">
    <source>
        <dbReference type="Proteomes" id="UP001519287"/>
    </source>
</evidence>
<reference evidence="2 3" key="1">
    <citation type="submission" date="2021-03" db="EMBL/GenBank/DDBJ databases">
        <title>Genomic Encyclopedia of Type Strains, Phase IV (KMG-IV): sequencing the most valuable type-strain genomes for metagenomic binning, comparative biology and taxonomic classification.</title>
        <authorList>
            <person name="Goeker M."/>
        </authorList>
    </citation>
    <scope>NUCLEOTIDE SEQUENCE [LARGE SCALE GENOMIC DNA]</scope>
    <source>
        <strain evidence="2 3">DSM 26048</strain>
    </source>
</reference>
<keyword evidence="3" id="KW-1185">Reference proteome</keyword>
<evidence type="ECO:0000259" key="1">
    <source>
        <dbReference type="Pfam" id="PF04734"/>
    </source>
</evidence>
<sequence length="431" mass="48031">MNSVSLYAGTSRVNITPPVGVRLDGSYELEFAEYILDDLFANVVVMDNGGEEIVMIAADVCSIPRPVIDDIIERIEQACQISKYNVIITPSHTHASTSMGASPMGEMTVHWDYVEQVKQKMVEAVNAARSEKQLVRLGVGRSSNPNHVFNRRLTAPDGSIRMNFVLDDYEGCTSEGAVDPEVVVIKLVNEHNQAVAFIVNYALHNNAAGRPHISADISGYMTKVLQAVFGEQAVVLFLPGACGDINWIDFQSDWTNPDTYKKVGMGLAGTVIEMDPMLEFPEQLNVKMTHSKVYIPERPYSDRDTKVDHTFGTTQGDHFFEYYRKARALYENDELKVHEFHIHCLTIGNEIALLTNPAELFVEIGMDIKASSPYPYTLLATLTNGLAGYVPTKEAFEQGGYEIRKFPMFSHLAIDACDRFTEASLELLNEK</sequence>
<dbReference type="InterPro" id="IPR031329">
    <property type="entry name" value="NEUT/ALK_ceramidase_N"/>
</dbReference>
<dbReference type="Pfam" id="PF04734">
    <property type="entry name" value="Ceramidase_alk"/>
    <property type="match status" value="1"/>
</dbReference>
<protein>
    <recommendedName>
        <fullName evidence="1">Neutral/alkaline non-lysosomal ceramidase N-terminal domain-containing protein</fullName>
    </recommendedName>
</protein>
<evidence type="ECO:0000313" key="2">
    <source>
        <dbReference type="EMBL" id="MBP1993799.1"/>
    </source>
</evidence>
<organism evidence="2 3">
    <name type="scientific">Paenibacillus eucommiae</name>
    <dbReference type="NCBI Taxonomy" id="1355755"/>
    <lineage>
        <taxon>Bacteria</taxon>
        <taxon>Bacillati</taxon>
        <taxon>Bacillota</taxon>
        <taxon>Bacilli</taxon>
        <taxon>Bacillales</taxon>
        <taxon>Paenibacillaceae</taxon>
        <taxon>Paenibacillus</taxon>
    </lineage>
</organism>
<dbReference type="Proteomes" id="UP001519287">
    <property type="component" value="Unassembled WGS sequence"/>
</dbReference>
<dbReference type="RefSeq" id="WP_209975676.1">
    <property type="nucleotide sequence ID" value="NZ_JAGGLB010000021.1"/>
</dbReference>
<name>A0ABS4J1T4_9BACL</name>
<comment type="caution">
    <text evidence="2">The sequence shown here is derived from an EMBL/GenBank/DDBJ whole genome shotgun (WGS) entry which is preliminary data.</text>
</comment>
<dbReference type="EMBL" id="JAGGLB010000021">
    <property type="protein sequence ID" value="MBP1993799.1"/>
    <property type="molecule type" value="Genomic_DNA"/>
</dbReference>
<gene>
    <name evidence="2" type="ORF">J2Z66_005425</name>
</gene>
<feature type="domain" description="Neutral/alkaline non-lysosomal ceramidase N-terminal" evidence="1">
    <location>
        <begin position="43"/>
        <end position="223"/>
    </location>
</feature>
<proteinExistence type="predicted"/>